<evidence type="ECO:0000256" key="3">
    <source>
        <dbReference type="ARBA" id="ARBA00012780"/>
    </source>
</evidence>
<keyword evidence="4 12" id="KW-0378">Hydrolase</keyword>
<comment type="similarity">
    <text evidence="2">Belongs to the glycosyl hydrolase 81 family.</text>
</comment>
<organism evidence="12 13">
    <name type="scientific">Demequina muriae</name>
    <dbReference type="NCBI Taxonomy" id="3051664"/>
    <lineage>
        <taxon>Bacteria</taxon>
        <taxon>Bacillati</taxon>
        <taxon>Actinomycetota</taxon>
        <taxon>Actinomycetes</taxon>
        <taxon>Micrococcales</taxon>
        <taxon>Demequinaceae</taxon>
        <taxon>Demequina</taxon>
    </lineage>
</organism>
<dbReference type="GO" id="GO:0016787">
    <property type="term" value="F:hydrolase activity"/>
    <property type="evidence" value="ECO:0007669"/>
    <property type="project" value="UniProtKB-KW"/>
</dbReference>
<sequence>MRRHTWAAAAIAGALVVLAGCDGAGENGDGPSTTPDGGSGASAETGPGATSDLSAPASDAVAGPDTTDASLLPTRAEESAVPARVADGVIPPTNRWYSGLVFGDQPFVAFPAPLSFNSTDGGFAWGVPRVGVAVDGNSIVSPASSDVTVAIDGASGLPVATAADTTSVTLAYGDASVSLAAGSPMVGVTATADMSFTVSPAPVPAGDGVWTMESGERTYGISAANATVDGSTVTLSSGDHAQMFAVPDGGDPAAVAAATGAPIDGVDVTYAVDDESATTSLAYAPEDEPTLVAVPRERAEGLDCELGTYPSVNGEMAACTASTVAWSVPTVEPDLGLDLDGVTEEQRAEIVAALESEAQAEPTFPADTYFGAKALHRHAMLVTVADALGETALADEFAGVLSDELLTWADPAGCERRSERCFEYDEQLRGVVGLEAAFGSEEFNDHHFHYGYLLNAAAVALERDPSLEDGLAPVMDLVAADIASPADAESFPTLRAFDPFAGHSWASGFSPFGDGNNQESSSEAVLAWNGVAAWAQARGDESLTHTARWTLSAEANAAVTRWLRPDLEGFEEYQHDIVALQWGGKREYATWFSAEPSAMLGIELIPMAPVQQHLAPEDEEAVATALRSIEAAAPGGYEVPFGDYLLMYQALAGPEQAAAAWDEATALPDSGIDDGNSRAAMLAWIAAAQ</sequence>
<keyword evidence="10" id="KW-0732">Signal</keyword>
<evidence type="ECO:0000256" key="7">
    <source>
        <dbReference type="ARBA" id="ARBA00023316"/>
    </source>
</evidence>
<dbReference type="RefSeq" id="WP_301142237.1">
    <property type="nucleotide sequence ID" value="NZ_JAUHQA010000001.1"/>
</dbReference>
<dbReference type="PROSITE" id="PS52008">
    <property type="entry name" value="GH81"/>
    <property type="match status" value="1"/>
</dbReference>
<evidence type="ECO:0000256" key="2">
    <source>
        <dbReference type="ARBA" id="ARBA00010730"/>
    </source>
</evidence>
<reference evidence="12" key="1">
    <citation type="submission" date="2023-06" db="EMBL/GenBank/DDBJ databases">
        <title>Egi l300058.</title>
        <authorList>
            <person name="Gao L."/>
            <person name="Fang B.-Z."/>
            <person name="Li W.-J."/>
        </authorList>
    </citation>
    <scope>NUCLEOTIDE SEQUENCE</scope>
    <source>
        <strain evidence="12">EGI L300058</strain>
    </source>
</reference>
<dbReference type="PANTHER" id="PTHR31983:SF0">
    <property type="entry name" value="GLUCAN ENDO-1,3-BETA-D-GLUCOSIDASE 2"/>
    <property type="match status" value="1"/>
</dbReference>
<dbReference type="EMBL" id="JAUHQA010000001">
    <property type="protein sequence ID" value="MDN4480777.1"/>
    <property type="molecule type" value="Genomic_DNA"/>
</dbReference>
<proteinExistence type="inferred from homology"/>
<protein>
    <recommendedName>
        <fullName evidence="3">glucan endo-1,3-beta-D-glucosidase</fullName>
        <ecNumber evidence="3">3.2.1.39</ecNumber>
    </recommendedName>
</protein>
<keyword evidence="8" id="KW-0624">Polysaccharide degradation</keyword>
<dbReference type="InterPro" id="IPR040720">
    <property type="entry name" value="GH81_C"/>
</dbReference>
<evidence type="ECO:0000256" key="6">
    <source>
        <dbReference type="ARBA" id="ARBA00023295"/>
    </source>
</evidence>
<evidence type="ECO:0000256" key="10">
    <source>
        <dbReference type="SAM" id="SignalP"/>
    </source>
</evidence>
<keyword evidence="13" id="KW-1185">Reference proteome</keyword>
<feature type="domain" description="Glycosyl hydrolase family 81 C-terminal" evidence="11">
    <location>
        <begin position="343"/>
        <end position="679"/>
    </location>
</feature>
<evidence type="ECO:0000256" key="1">
    <source>
        <dbReference type="ARBA" id="ARBA00000382"/>
    </source>
</evidence>
<evidence type="ECO:0000313" key="13">
    <source>
        <dbReference type="Proteomes" id="UP001172708"/>
    </source>
</evidence>
<evidence type="ECO:0000256" key="8">
    <source>
        <dbReference type="ARBA" id="ARBA00023326"/>
    </source>
</evidence>
<comment type="catalytic activity">
    <reaction evidence="1">
        <text>Hydrolysis of (1-&gt;3)-beta-D-glucosidic linkages in (1-&gt;3)-beta-D-glucans.</text>
        <dbReference type="EC" id="3.2.1.39"/>
    </reaction>
</comment>
<dbReference type="PANTHER" id="PTHR31983">
    <property type="entry name" value="ENDO-1,3(4)-BETA-GLUCANASE 1"/>
    <property type="match status" value="1"/>
</dbReference>
<keyword evidence="6" id="KW-0326">Glycosidase</keyword>
<evidence type="ECO:0000256" key="4">
    <source>
        <dbReference type="ARBA" id="ARBA00022801"/>
    </source>
</evidence>
<keyword evidence="7" id="KW-0961">Cell wall biogenesis/degradation</keyword>
<dbReference type="Proteomes" id="UP001172708">
    <property type="component" value="Unassembled WGS sequence"/>
</dbReference>
<comment type="caution">
    <text evidence="12">The sequence shown here is derived from an EMBL/GenBank/DDBJ whole genome shotgun (WGS) entry which is preliminary data.</text>
</comment>
<dbReference type="Pfam" id="PF17652">
    <property type="entry name" value="Glyco_hydro81C"/>
    <property type="match status" value="1"/>
</dbReference>
<evidence type="ECO:0000256" key="5">
    <source>
        <dbReference type="ARBA" id="ARBA00023277"/>
    </source>
</evidence>
<name>A0ABT8GH64_9MICO</name>
<gene>
    <name evidence="12" type="ORF">QQX02_07575</name>
</gene>
<evidence type="ECO:0000259" key="11">
    <source>
        <dbReference type="Pfam" id="PF17652"/>
    </source>
</evidence>
<keyword evidence="5" id="KW-0119">Carbohydrate metabolism</keyword>
<feature type="chain" id="PRO_5045487306" description="glucan endo-1,3-beta-D-glucosidase" evidence="10">
    <location>
        <begin position="20"/>
        <end position="689"/>
    </location>
</feature>
<dbReference type="PROSITE" id="PS51257">
    <property type="entry name" value="PROKAR_LIPOPROTEIN"/>
    <property type="match status" value="1"/>
</dbReference>
<dbReference type="InterPro" id="IPR005200">
    <property type="entry name" value="Endo-beta-glucanase"/>
</dbReference>
<evidence type="ECO:0000256" key="9">
    <source>
        <dbReference type="SAM" id="MobiDB-lite"/>
    </source>
</evidence>
<evidence type="ECO:0000313" key="12">
    <source>
        <dbReference type="EMBL" id="MDN4480777.1"/>
    </source>
</evidence>
<dbReference type="EC" id="3.2.1.39" evidence="3"/>
<feature type="signal peptide" evidence="10">
    <location>
        <begin position="1"/>
        <end position="19"/>
    </location>
</feature>
<accession>A0ABT8GH64</accession>
<feature type="region of interest" description="Disordered" evidence="9">
    <location>
        <begin position="26"/>
        <end position="76"/>
    </location>
</feature>